<name>A0A1C6WTE9_PLACE</name>
<organism evidence="2">
    <name type="scientific">Plasmodium chabaudi adami</name>
    <dbReference type="NCBI Taxonomy" id="5826"/>
    <lineage>
        <taxon>Eukaryota</taxon>
        <taxon>Sar</taxon>
        <taxon>Alveolata</taxon>
        <taxon>Apicomplexa</taxon>
        <taxon>Aconoidasida</taxon>
        <taxon>Haemosporida</taxon>
        <taxon>Plasmodiidae</taxon>
        <taxon>Plasmodium</taxon>
        <taxon>Plasmodium (Vinckeia)</taxon>
    </lineage>
</organism>
<evidence type="ECO:0000256" key="1">
    <source>
        <dbReference type="SAM" id="MobiDB-lite"/>
    </source>
</evidence>
<feature type="region of interest" description="Disordered" evidence="1">
    <location>
        <begin position="241"/>
        <end position="264"/>
    </location>
</feature>
<gene>
    <name evidence="2" type="ORF">PCHDS_000550100</name>
</gene>
<dbReference type="EMBL" id="FMIN01000442">
    <property type="protein sequence ID" value="SCL92741.1"/>
    <property type="molecule type" value="Genomic_DNA"/>
</dbReference>
<feature type="non-terminal residue" evidence="2">
    <location>
        <position position="495"/>
    </location>
</feature>
<accession>A0A1C6WTE9</accession>
<protein>
    <submittedName>
        <fullName evidence="2">CIR protein</fullName>
    </submittedName>
</protein>
<reference evidence="2" key="1">
    <citation type="submission" date="2016-08" db="EMBL/GenBank/DDBJ databases">
        <authorList>
            <consortium name="Pathogen Informatics"/>
        </authorList>
    </citation>
    <scope>NUCLEOTIDE SEQUENCE</scope>
    <source>
        <strain evidence="2">DS</strain>
    </source>
</reference>
<evidence type="ECO:0000313" key="2">
    <source>
        <dbReference type="EMBL" id="SCL92741.1"/>
    </source>
</evidence>
<dbReference type="Proteomes" id="UP000507536">
    <property type="component" value="Unassembled WGS sequence"/>
</dbReference>
<sequence length="495" mass="57415">MFQSLYGQLPDDDDDFNQTDNKNLLYVTYCPKNGDEYQKCNTDYERISAGFGYLLGQLFDNVDSEEDHGDQKGNYVYYGLLWISYKLQQSNKKNNKSIGLYEFFNNHIANGEWYDVIEEYVRPKMSLLNKDVNIDHMIKIYYILKDMCKIFSNDADNVDDFDFMSYYESVKSCGKNIFKKNNNSSDTDNDTSDSSCIALYDMLEHVYNDFKKDYIDKMNLPNDVLPDLPKIDEIKVTLESDLQENTNGTPESQDDGPQNPDYVENGEQIIPENELDQPQNNNTIEENFKPDLSTFEIKLANFETELPHFEIELAKFEPELPNVLDGIEVPDIEIGPQIFLDGLEVSDIEVEYPDTQDYFFDIDTDLSFFEDKYSDLENDPKSIVDALFVSENDPQNIIDELYVSENELSYPIVKPQIIEFDFPDLNIEQTDLDIERNDSDNQSHPHQINTLIFDNPFENPENFSDNIMCKLHGPKSVYCNRIICNRIKIGVIALS</sequence>
<dbReference type="InterPro" id="IPR006477">
    <property type="entry name" value="Yir_bir_cir"/>
</dbReference>
<dbReference type="AlphaFoldDB" id="A0A1C6WTE9"/>
<proteinExistence type="predicted"/>
<dbReference type="Pfam" id="PF06022">
    <property type="entry name" value="Cir_Bir_Yir"/>
    <property type="match status" value="1"/>
</dbReference>